<dbReference type="PANTHER" id="PTHR45923:SF2">
    <property type="entry name" value="PROTEIN SEY1"/>
    <property type="match status" value="1"/>
</dbReference>
<dbReference type="GO" id="GO:0003924">
    <property type="term" value="F:GTPase activity"/>
    <property type="evidence" value="ECO:0007669"/>
    <property type="project" value="TreeGrafter"/>
</dbReference>
<keyword evidence="3" id="KW-1185">Reference proteome</keyword>
<evidence type="ECO:0000259" key="1">
    <source>
        <dbReference type="Pfam" id="PF20428"/>
    </source>
</evidence>
<dbReference type="EMBL" id="KV417662">
    <property type="protein sequence ID" value="KZP11506.1"/>
    <property type="molecule type" value="Genomic_DNA"/>
</dbReference>
<accession>A0A166ADV1</accession>
<dbReference type="OrthoDB" id="1597724at2759"/>
<organism evidence="2 3">
    <name type="scientific">Athelia psychrophila</name>
    <dbReference type="NCBI Taxonomy" id="1759441"/>
    <lineage>
        <taxon>Eukaryota</taxon>
        <taxon>Fungi</taxon>
        <taxon>Dikarya</taxon>
        <taxon>Basidiomycota</taxon>
        <taxon>Agaricomycotina</taxon>
        <taxon>Agaricomycetes</taxon>
        <taxon>Agaricomycetidae</taxon>
        <taxon>Atheliales</taxon>
        <taxon>Atheliaceae</taxon>
        <taxon>Athelia</taxon>
    </lineage>
</organism>
<feature type="domain" description="Sey1/RHD3-like three-helix bundle" evidence="1">
    <location>
        <begin position="261"/>
        <end position="543"/>
    </location>
</feature>
<gene>
    <name evidence="2" type="ORF">FIBSPDRAFT_937508</name>
</gene>
<evidence type="ECO:0000313" key="2">
    <source>
        <dbReference type="EMBL" id="KZP11506.1"/>
    </source>
</evidence>
<dbReference type="Proteomes" id="UP000076532">
    <property type="component" value="Unassembled WGS sequence"/>
</dbReference>
<protein>
    <submittedName>
        <fullName evidence="2">RHD3-domain-containing protein</fullName>
    </submittedName>
</protein>
<dbReference type="InterPro" id="IPR008803">
    <property type="entry name" value="RHD3/Sey1"/>
</dbReference>
<dbReference type="STRING" id="436010.A0A166ADV1"/>
<dbReference type="Pfam" id="PF20428">
    <property type="entry name" value="Sey1_3HB"/>
    <property type="match status" value="1"/>
</dbReference>
<dbReference type="GO" id="GO:0005783">
    <property type="term" value="C:endoplasmic reticulum"/>
    <property type="evidence" value="ECO:0007669"/>
    <property type="project" value="TreeGrafter"/>
</dbReference>
<dbReference type="AlphaFoldDB" id="A0A166ADV1"/>
<dbReference type="InterPro" id="IPR046758">
    <property type="entry name" value="Sey1/RHD3-like_3HB"/>
</dbReference>
<proteinExistence type="predicted"/>
<dbReference type="PANTHER" id="PTHR45923">
    <property type="entry name" value="PROTEIN SEY1"/>
    <property type="match status" value="1"/>
</dbReference>
<reference evidence="2 3" key="1">
    <citation type="journal article" date="2016" name="Mol. Biol. Evol.">
        <title>Comparative Genomics of Early-Diverging Mushroom-Forming Fungi Provides Insights into the Origins of Lignocellulose Decay Capabilities.</title>
        <authorList>
            <person name="Nagy L.G."/>
            <person name="Riley R."/>
            <person name="Tritt A."/>
            <person name="Adam C."/>
            <person name="Daum C."/>
            <person name="Floudas D."/>
            <person name="Sun H."/>
            <person name="Yadav J.S."/>
            <person name="Pangilinan J."/>
            <person name="Larsson K.H."/>
            <person name="Matsuura K."/>
            <person name="Barry K."/>
            <person name="Labutti K."/>
            <person name="Kuo R."/>
            <person name="Ohm R.A."/>
            <person name="Bhattacharya S.S."/>
            <person name="Shirouzu T."/>
            <person name="Yoshinaga Y."/>
            <person name="Martin F.M."/>
            <person name="Grigoriev I.V."/>
            <person name="Hibbett D.S."/>
        </authorList>
    </citation>
    <scope>NUCLEOTIDE SEQUENCE [LARGE SCALE GENOMIC DNA]</scope>
    <source>
        <strain evidence="2 3">CBS 109695</strain>
    </source>
</reference>
<dbReference type="GO" id="GO:0016320">
    <property type="term" value="P:endoplasmic reticulum membrane fusion"/>
    <property type="evidence" value="ECO:0007669"/>
    <property type="project" value="TreeGrafter"/>
</dbReference>
<sequence>MPEPVEDARDRGHIYTSREDCMRSQPGEQQHHILDSAPEAIDIDTKHARFFIPAGNIYFSVEDTLYSVPRAPFERHSSTAFTGKGLTENEPLILEDVRAAHFDHLLSILYPSEYGTAIYTASTVDEWTAILHLAVRWGFQSIRTLAIAQLTPIATDIDKIVLGRQYEINPWLHEAFTAVCMREQSVTKEEGRRMRVEDIIEINAIRQLFRPATRPTQIYALSIGEMCAGFDLLQFVSLPEPAMPPVSEEAGSAETSREAAAFFLGQLKLLRKSCLVQFRKEMLDGLKGENYRFANVEAKARERCETRFKTSAQEAIVEGTDWTWDDEMILLSNEIVGFGDQCRKDETKKMLDLIGRNFKQQISGPVTSALNKAHPQMWDQVLASFKKTLEKAEITHLAMAKSCNFSAEENSTGLAILRKRAWLTLRAKIDEQTADVVILSKLQGHFKAQFQYDGHGAIRTWKSSHEMRGAFKKACDQTLEVILPLYSKISPVHMSHAYILPPDAAAISSTDEEFDFDANLIVFTEKKKLEITAKFRRYADACYDTVLSKIPITVWPLFSGLAALFNATKEAPMTK</sequence>
<evidence type="ECO:0000313" key="3">
    <source>
        <dbReference type="Proteomes" id="UP000076532"/>
    </source>
</evidence>
<name>A0A166ADV1_9AGAM</name>